<accession>A0AAJ4UYE8</accession>
<evidence type="ECO:0000313" key="3">
    <source>
        <dbReference type="Proteomes" id="UP000272781"/>
    </source>
</evidence>
<keyword evidence="1" id="KW-0472">Membrane</keyword>
<dbReference type="PANTHER" id="PTHR14136">
    <property type="entry name" value="BTB_POZ DOMAIN-CONTAINING PROTEIN KCTD9"/>
    <property type="match status" value="1"/>
</dbReference>
<dbReference type="InterPro" id="IPR001646">
    <property type="entry name" value="5peptide_repeat"/>
</dbReference>
<gene>
    <name evidence="2" type="ORF">EDC58_0361</name>
</gene>
<feature type="transmembrane region" description="Helical" evidence="1">
    <location>
        <begin position="143"/>
        <end position="165"/>
    </location>
</feature>
<dbReference type="Pfam" id="PF13599">
    <property type="entry name" value="Pentapeptide_4"/>
    <property type="match status" value="1"/>
</dbReference>
<organism evidence="2 3">
    <name type="scientific">Caminibacter pacificus</name>
    <dbReference type="NCBI Taxonomy" id="1424653"/>
    <lineage>
        <taxon>Bacteria</taxon>
        <taxon>Pseudomonadati</taxon>
        <taxon>Campylobacterota</taxon>
        <taxon>Epsilonproteobacteria</taxon>
        <taxon>Nautiliales</taxon>
        <taxon>Nautiliaceae</taxon>
        <taxon>Caminibacter</taxon>
    </lineage>
</organism>
<dbReference type="InterPro" id="IPR051082">
    <property type="entry name" value="Pentapeptide-BTB/POZ_domain"/>
</dbReference>
<keyword evidence="1" id="KW-1133">Transmembrane helix</keyword>
<reference evidence="2 3" key="1">
    <citation type="submission" date="2018-11" db="EMBL/GenBank/DDBJ databases">
        <title>Genomic Encyclopedia of Type Strains, Phase IV (KMG-IV): sequencing the most valuable type-strain genomes for metagenomic binning, comparative biology and taxonomic classification.</title>
        <authorList>
            <person name="Goeker M."/>
        </authorList>
    </citation>
    <scope>NUCLEOTIDE SEQUENCE [LARGE SCALE GENOMIC DNA]</scope>
    <source>
        <strain evidence="2 3">DSM 27783</strain>
    </source>
</reference>
<keyword evidence="1" id="KW-0812">Transmembrane</keyword>
<proteinExistence type="predicted"/>
<name>A0AAJ4UYE8_9BACT</name>
<feature type="transmembrane region" description="Helical" evidence="1">
    <location>
        <begin position="12"/>
        <end position="32"/>
    </location>
</feature>
<dbReference type="Proteomes" id="UP000272781">
    <property type="component" value="Unassembled WGS sequence"/>
</dbReference>
<dbReference type="Gene3D" id="2.160.20.80">
    <property type="entry name" value="E3 ubiquitin-protein ligase SopA"/>
    <property type="match status" value="1"/>
</dbReference>
<protein>
    <submittedName>
        <fullName evidence="2">Uncharacterized protein YjbI with pentapeptide repeats</fullName>
    </submittedName>
</protein>
<evidence type="ECO:0000313" key="2">
    <source>
        <dbReference type="EMBL" id="ROR40880.1"/>
    </source>
</evidence>
<sequence length="509" mass="60069">MENFENFSRANKIFLVTFLSLVTFILISLLSINDLDLLFYEKSTLILPIINSEVNIYYFGYLSILFITIFYIYLLANLYYHIKAIKKEKNLKPLIPFIVDNAFLNVPLKQIFFLIFIVILIYPLLVEIYLIASFLKIQDKNLFFFQFSLFLFSLSVFITFLFSIFDFKYIKQIIWHLIIVSIYLILALYFNFELIIKYFYIKLPSNITITNQDHQDNQIIKNFVNDENISSDYIPKINLSQRNLKYLFSNYVYFSNVDFSGSNLVSSKFLNSYLKNVNFDNANLSNSVFENNKIENCSFKNTNMNNSVIRNTTIKNSNFSDINLSGSVLMDTKFVNCKLNYNASKKDNKKLNLADLFMQKKINNLILLHVIFSNSDISDIDYENCIFFDLNLSPYSNLKNIKFDNCIFIIKNKVTYEKLINIISMDNNLIIFNNKILGNENILGLLNFERFCDFYPFSEAKCKINEVNLSRILEKIFYFCLKKNLIKKGLNKNEIKEIKNFKKHEMSVW</sequence>
<dbReference type="SUPFAM" id="SSF141571">
    <property type="entry name" value="Pentapeptide repeat-like"/>
    <property type="match status" value="1"/>
</dbReference>
<comment type="caution">
    <text evidence="2">The sequence shown here is derived from an EMBL/GenBank/DDBJ whole genome shotgun (WGS) entry which is preliminary data.</text>
</comment>
<dbReference type="AlphaFoldDB" id="A0AAJ4UYE8"/>
<feature type="transmembrane region" description="Helical" evidence="1">
    <location>
        <begin position="177"/>
        <end position="200"/>
    </location>
</feature>
<dbReference type="PANTHER" id="PTHR14136:SF17">
    <property type="entry name" value="BTB_POZ DOMAIN-CONTAINING PROTEIN KCTD9"/>
    <property type="match status" value="1"/>
</dbReference>
<dbReference type="RefSeq" id="WP_123351790.1">
    <property type="nucleotide sequence ID" value="NZ_RJVK01000001.1"/>
</dbReference>
<feature type="transmembrane region" description="Helical" evidence="1">
    <location>
        <begin position="111"/>
        <end position="131"/>
    </location>
</feature>
<feature type="transmembrane region" description="Helical" evidence="1">
    <location>
        <begin position="56"/>
        <end position="80"/>
    </location>
</feature>
<dbReference type="EMBL" id="RJVK01000001">
    <property type="protein sequence ID" value="ROR40880.1"/>
    <property type="molecule type" value="Genomic_DNA"/>
</dbReference>
<evidence type="ECO:0000256" key="1">
    <source>
        <dbReference type="SAM" id="Phobius"/>
    </source>
</evidence>